<dbReference type="Pfam" id="PF26558">
    <property type="entry name" value="DHQS_2nd"/>
    <property type="match status" value="1"/>
</dbReference>
<dbReference type="OrthoDB" id="2043123at2"/>
<reference evidence="4 5" key="1">
    <citation type="journal article" date="2015" name="Stand. Genomic Sci.">
        <title>High quality draft genome sequence of the moderately halophilic bacterium Pontibacillus yanchengensis Y32(T) and comparison among Pontibacillus genomes.</title>
        <authorList>
            <person name="Huang J."/>
            <person name="Qiao Z.X."/>
            <person name="Tang J.W."/>
            <person name="Wang G."/>
        </authorList>
    </citation>
    <scope>NUCLEOTIDE SEQUENCE [LARGE SCALE GENOMIC DNA]</scope>
    <source>
        <strain evidence="4 5">Y32</strain>
    </source>
</reference>
<dbReference type="InterPro" id="IPR056179">
    <property type="entry name" value="DHQS_C"/>
</dbReference>
<dbReference type="PANTHER" id="PTHR33563:SF1">
    <property type="entry name" value="3-DEHYDROQUINATE SYNTHASE"/>
    <property type="match status" value="1"/>
</dbReference>
<dbReference type="GO" id="GO:0003856">
    <property type="term" value="F:3-dehydroquinate synthase activity"/>
    <property type="evidence" value="ECO:0007669"/>
    <property type="project" value="InterPro"/>
</dbReference>
<evidence type="ECO:0000313" key="5">
    <source>
        <dbReference type="Proteomes" id="UP000030147"/>
    </source>
</evidence>
<dbReference type="Proteomes" id="UP000030147">
    <property type="component" value="Unassembled WGS sequence"/>
</dbReference>
<dbReference type="STRING" id="1385514.N782_00500"/>
<dbReference type="GO" id="GO:0008652">
    <property type="term" value="P:amino acid biosynthetic process"/>
    <property type="evidence" value="ECO:0007669"/>
    <property type="project" value="UniProtKB-KW"/>
</dbReference>
<keyword evidence="2" id="KW-0057">Aromatic amino acid biosynthesis</keyword>
<accession>A0A0A2TKH7</accession>
<sequence>MTNQIENQQAYMEVTNITEVGEGMRVCLDFIDYLKSSEGVYVGNTGHGYMKVLSENRTSEGYPPRAFRINVGAFHQYLFQEEKTLYLDEVNPGENVWITYEEESRPLAVGRVKIEKRPFVRVECKTDKGSMISATLQHSPSVHLVEKTKGETSVLNLEVGDQVLCLEDKPGRHLGEQVDEEIIEK</sequence>
<gene>
    <name evidence="4" type="ORF">N782_00500</name>
</gene>
<keyword evidence="5" id="KW-1185">Reference proteome</keyword>
<keyword evidence="1" id="KW-0028">Amino-acid biosynthesis</keyword>
<dbReference type="EMBL" id="AVBF01000001">
    <property type="protein sequence ID" value="KGP74586.1"/>
    <property type="molecule type" value="Genomic_DNA"/>
</dbReference>
<feature type="domain" description="3-dehydroquinate synthase C-terminal" evidence="3">
    <location>
        <begin position="12"/>
        <end position="185"/>
    </location>
</feature>
<comment type="caution">
    <text evidence="4">The sequence shown here is derived from an EMBL/GenBank/DDBJ whole genome shotgun (WGS) entry which is preliminary data.</text>
</comment>
<evidence type="ECO:0000256" key="2">
    <source>
        <dbReference type="ARBA" id="ARBA00023141"/>
    </source>
</evidence>
<dbReference type="GO" id="GO:0009073">
    <property type="term" value="P:aromatic amino acid family biosynthetic process"/>
    <property type="evidence" value="ECO:0007669"/>
    <property type="project" value="UniProtKB-KW"/>
</dbReference>
<evidence type="ECO:0000259" key="3">
    <source>
        <dbReference type="Pfam" id="PF26558"/>
    </source>
</evidence>
<protein>
    <recommendedName>
        <fullName evidence="3">3-dehydroquinate synthase C-terminal domain-containing protein</fullName>
    </recommendedName>
</protein>
<dbReference type="eggNOG" id="COG1465">
    <property type="taxonomic scope" value="Bacteria"/>
</dbReference>
<evidence type="ECO:0000313" key="4">
    <source>
        <dbReference type="EMBL" id="KGP74586.1"/>
    </source>
</evidence>
<dbReference type="GO" id="GO:0016491">
    <property type="term" value="F:oxidoreductase activity"/>
    <property type="evidence" value="ECO:0007669"/>
    <property type="project" value="InterPro"/>
</dbReference>
<dbReference type="AlphaFoldDB" id="A0A0A2TKH7"/>
<proteinExistence type="predicted"/>
<dbReference type="RefSeq" id="WP_036815139.1">
    <property type="nucleotide sequence ID" value="NZ_AVBF01000001.1"/>
</dbReference>
<dbReference type="InterPro" id="IPR002812">
    <property type="entry name" value="DHQS"/>
</dbReference>
<dbReference type="PANTHER" id="PTHR33563">
    <property type="match status" value="1"/>
</dbReference>
<organism evidence="4 5">
    <name type="scientific">Pontibacillus yanchengensis Y32</name>
    <dbReference type="NCBI Taxonomy" id="1385514"/>
    <lineage>
        <taxon>Bacteria</taxon>
        <taxon>Bacillati</taxon>
        <taxon>Bacillota</taxon>
        <taxon>Bacilli</taxon>
        <taxon>Bacillales</taxon>
        <taxon>Bacillaceae</taxon>
        <taxon>Pontibacillus</taxon>
    </lineage>
</organism>
<name>A0A0A2TKH7_9BACI</name>
<evidence type="ECO:0000256" key="1">
    <source>
        <dbReference type="ARBA" id="ARBA00022605"/>
    </source>
</evidence>